<evidence type="ECO:0000259" key="6">
    <source>
        <dbReference type="Pfam" id="PF08531"/>
    </source>
</evidence>
<name>A0AA90HAP4_9ACTN</name>
<evidence type="ECO:0000259" key="8">
    <source>
        <dbReference type="Pfam" id="PF17390"/>
    </source>
</evidence>
<dbReference type="EC" id="3.2.1.40" evidence="2"/>
<dbReference type="EMBL" id="JABXJJ020000021">
    <property type="protein sequence ID" value="MDI5971212.1"/>
    <property type="molecule type" value="Genomic_DNA"/>
</dbReference>
<accession>A0AA90HAP4</accession>
<comment type="catalytic activity">
    <reaction evidence="1">
        <text>Hydrolysis of terminal non-reducing alpha-L-rhamnose residues in alpha-L-rhamnosides.</text>
        <dbReference type="EC" id="3.2.1.40"/>
    </reaction>
</comment>
<feature type="signal peptide" evidence="4">
    <location>
        <begin position="1"/>
        <end position="34"/>
    </location>
</feature>
<evidence type="ECO:0000259" key="7">
    <source>
        <dbReference type="Pfam" id="PF17389"/>
    </source>
</evidence>
<dbReference type="InterPro" id="IPR012341">
    <property type="entry name" value="6hp_glycosidase-like_sf"/>
</dbReference>
<feature type="domain" description="Alpha-L-rhamnosidase concanavalin-like" evidence="5">
    <location>
        <begin position="533"/>
        <end position="633"/>
    </location>
</feature>
<dbReference type="Pfam" id="PF25788">
    <property type="entry name" value="Ig_Rha78A_N"/>
    <property type="match status" value="1"/>
</dbReference>
<feature type="domain" description="Bacterial alpha-L-rhamnosidase N-terminal" evidence="6">
    <location>
        <begin position="356"/>
        <end position="522"/>
    </location>
</feature>
<dbReference type="GO" id="GO:0005975">
    <property type="term" value="P:carbohydrate metabolic process"/>
    <property type="evidence" value="ECO:0007669"/>
    <property type="project" value="InterPro"/>
</dbReference>
<dbReference type="Gene3D" id="2.60.120.260">
    <property type="entry name" value="Galactose-binding domain-like"/>
    <property type="match status" value="2"/>
</dbReference>
<evidence type="ECO:0000256" key="3">
    <source>
        <dbReference type="ARBA" id="ARBA00022801"/>
    </source>
</evidence>
<evidence type="ECO:0000256" key="1">
    <source>
        <dbReference type="ARBA" id="ARBA00001445"/>
    </source>
</evidence>
<dbReference type="Pfam" id="PF05592">
    <property type="entry name" value="Bac_rhamnosid"/>
    <property type="match status" value="1"/>
</dbReference>
<dbReference type="PANTHER" id="PTHR33307">
    <property type="entry name" value="ALPHA-RHAMNOSIDASE (EUROFUNG)"/>
    <property type="match status" value="1"/>
</dbReference>
<protein>
    <recommendedName>
        <fullName evidence="2">alpha-L-rhamnosidase</fullName>
        <ecNumber evidence="2">3.2.1.40</ecNumber>
    </recommendedName>
</protein>
<dbReference type="Pfam" id="PF17389">
    <property type="entry name" value="Bac_rhamnosid6H"/>
    <property type="match status" value="1"/>
</dbReference>
<feature type="domain" description="Alpha-L-rhamnosidase C-terminal" evidence="8">
    <location>
        <begin position="976"/>
        <end position="1045"/>
    </location>
</feature>
<dbReference type="GO" id="GO:0030596">
    <property type="term" value="F:alpha-L-rhamnosidase activity"/>
    <property type="evidence" value="ECO:0007669"/>
    <property type="project" value="UniProtKB-EC"/>
</dbReference>
<dbReference type="PANTHER" id="PTHR33307:SF6">
    <property type="entry name" value="ALPHA-RHAMNOSIDASE (EUROFUNG)-RELATED"/>
    <property type="match status" value="1"/>
</dbReference>
<comment type="caution">
    <text evidence="9">The sequence shown here is derived from an EMBL/GenBank/DDBJ whole genome shotgun (WGS) entry which is preliminary data.</text>
</comment>
<evidence type="ECO:0000256" key="2">
    <source>
        <dbReference type="ARBA" id="ARBA00012652"/>
    </source>
</evidence>
<evidence type="ECO:0000259" key="5">
    <source>
        <dbReference type="Pfam" id="PF05592"/>
    </source>
</evidence>
<dbReference type="InterPro" id="IPR035398">
    <property type="entry name" value="Bac_rhamnosid_C"/>
</dbReference>
<dbReference type="Pfam" id="PF08531">
    <property type="entry name" value="Bac_rhamnosid_N"/>
    <property type="match status" value="1"/>
</dbReference>
<dbReference type="Gene3D" id="2.60.420.10">
    <property type="entry name" value="Maltose phosphorylase, domain 3"/>
    <property type="match status" value="1"/>
</dbReference>
<dbReference type="Gene3D" id="1.50.10.10">
    <property type="match status" value="1"/>
</dbReference>
<dbReference type="InterPro" id="IPR016007">
    <property type="entry name" value="Alpha_rhamnosid"/>
</dbReference>
<evidence type="ECO:0000313" key="9">
    <source>
        <dbReference type="EMBL" id="MDI5971212.1"/>
    </source>
</evidence>
<dbReference type="Gene3D" id="2.60.40.10">
    <property type="entry name" value="Immunoglobulins"/>
    <property type="match status" value="1"/>
</dbReference>
<dbReference type="InterPro" id="IPR008902">
    <property type="entry name" value="Rhamnosid_concanavalin"/>
</dbReference>
<dbReference type="AlphaFoldDB" id="A0AA90HAP4"/>
<dbReference type="PIRSF" id="PIRSF010631">
    <property type="entry name" value="A-rhamnsds"/>
    <property type="match status" value="1"/>
</dbReference>
<organism evidence="9">
    <name type="scientific">Streptantibioticus silvisoli</name>
    <dbReference type="NCBI Taxonomy" id="2705255"/>
    <lineage>
        <taxon>Bacteria</taxon>
        <taxon>Bacillati</taxon>
        <taxon>Actinomycetota</taxon>
        <taxon>Actinomycetes</taxon>
        <taxon>Kitasatosporales</taxon>
        <taxon>Streptomycetaceae</taxon>
        <taxon>Streptantibioticus</taxon>
    </lineage>
</organism>
<reference evidence="9" key="1">
    <citation type="submission" date="2023-05" db="EMBL/GenBank/DDBJ databases">
        <title>Streptantibioticus silvisoli sp. nov., acidotolerant actinomycetes 1 from pine litter.</title>
        <authorList>
            <person name="Swiecimska M."/>
            <person name="Golinska P."/>
            <person name="Sangal V."/>
            <person name="Wachnowicz B."/>
            <person name="Goodfellow M."/>
        </authorList>
    </citation>
    <scope>NUCLEOTIDE SEQUENCE</scope>
    <source>
        <strain evidence="9">SL13</strain>
    </source>
</reference>
<dbReference type="InterPro" id="IPR013783">
    <property type="entry name" value="Ig-like_fold"/>
</dbReference>
<dbReference type="InterPro" id="IPR008928">
    <property type="entry name" value="6-hairpin_glycosidase_sf"/>
</dbReference>
<dbReference type="InterPro" id="IPR013737">
    <property type="entry name" value="Bac_rhamnosid_N"/>
</dbReference>
<sequence>MHITSRRRSSSRGLLVVVACLAVLVSWLTPAATAGPPPARVAVGGLRVDDTVDPPATDTRPSLGWTLRSGVNGERQTAYRVLVATRPDLLDPRHADVWDSGRTASANSTSVPYGGPSLRPVRRYYWKVQVWDAQGRASAWSSPARWGTGPASGPDWKGAQWISPDTGAAWSDFTLDTDFTLKSAAASVLFRAKDASDYYLWQINSATTPGKVMLRPQLQLGGNFSTLGDIDLSPVLTRANVGEQHHLRIEADGSTITTWIDGTQVDTRTNSALTEGTLGFRTSTSDGVAEDSLYDNLVLRGPDGSTLFSDDFSTSPDPSFPATTVSDGQLNPQGDPVLLDRGADAPMLRRTFTVDKQVAHATAYVYGLGFYELHLNGGKVGDQVLTPADSPYGQRDLYDTYDVTGLLHQGTNAVGIWLGNGYGANFSPYGFRWLGPQQAIMLLDVTYTDGTRQDVTTDPSWKWSNGPITANDIYNGESYDARLDQPGWDTAGFDDTSWQAVRTVPAPSTDLEADTGPAVRVVDTLRPVKLTQPRPGVWIYDLGQDIAGWERLRVTGPAGTTVRMRTAEELDKNGDLDTTTNRAAAATDRYTLAGTGGVETYEPRFTYHGFRYVEVTGYPGTPTLDSLDGRVVHADVASTASFSSSDPLLDRIWRNNRWSILNNSMSVPTDNPVRDERTPPGMDVQAYHDASTTEFAMDAFYAEYLQDMPPGTALPNDAANAQQPDMGGDQVTLAWTLYQQYGDRATLAAAYPAMKTFVDTNATDVPDHIWPDDHGFGDWCPPDHGSDVNGGLGGPTAGGNCTSEVSVVNTALSYLQASDVALAARALGDAGDATHFTGLADSIKQAFNTRFLNADNTYGDGRQVTSVLPLAFGMVPSDRRQAVGDRLADTITVKDGGHLDTGIFGTRYLVDALASTGHIDTAMTALDQTGYPGFGYEIGQGATSSWEEWLYSSSMETHDHAMFAGVNASLDTELAGIRPTAPGYRTMTISPRVPAGLHHVSASLDTVRGRVTSSWTSTAGAFRLSVTVPVNATATVDVPLPAGRHGAVRATSGAKLLHTDGRTAVYAVGSGTWQWSTR</sequence>
<evidence type="ECO:0000256" key="4">
    <source>
        <dbReference type="SAM" id="SignalP"/>
    </source>
</evidence>
<dbReference type="SUPFAM" id="SSF48208">
    <property type="entry name" value="Six-hairpin glycosidases"/>
    <property type="match status" value="1"/>
</dbReference>
<keyword evidence="3 9" id="KW-0378">Hydrolase</keyword>
<keyword evidence="4" id="KW-0732">Signal</keyword>
<feature type="chain" id="PRO_5041642243" description="alpha-L-rhamnosidase" evidence="4">
    <location>
        <begin position="35"/>
        <end position="1078"/>
    </location>
</feature>
<proteinExistence type="predicted"/>
<feature type="domain" description="Alpha-L-rhamnosidase six-hairpin glycosidase" evidence="7">
    <location>
        <begin position="638"/>
        <end position="966"/>
    </location>
</feature>
<gene>
    <name evidence="9" type="ORF">POF50_017995</name>
</gene>
<dbReference type="Pfam" id="PF17390">
    <property type="entry name" value="Bac_rhamnosid_C"/>
    <property type="match status" value="1"/>
</dbReference>
<dbReference type="InterPro" id="IPR035396">
    <property type="entry name" value="Bac_rhamnosid6H"/>
</dbReference>